<comment type="subunit">
    <text evidence="3">Homodimer.</text>
</comment>
<dbReference type="RefSeq" id="WP_135388660.1">
    <property type="nucleotide sequence ID" value="NZ_PGGK01000002.1"/>
</dbReference>
<evidence type="ECO:0000256" key="3">
    <source>
        <dbReference type="ARBA" id="ARBA00011738"/>
    </source>
</evidence>
<organism evidence="13 14">
    <name type="scientific">Methanolobus halotolerans</name>
    <dbReference type="NCBI Taxonomy" id="2052935"/>
    <lineage>
        <taxon>Archaea</taxon>
        <taxon>Methanobacteriati</taxon>
        <taxon>Methanobacteriota</taxon>
        <taxon>Stenosarchaea group</taxon>
        <taxon>Methanomicrobia</taxon>
        <taxon>Methanosarcinales</taxon>
        <taxon>Methanosarcinaceae</taxon>
        <taxon>Methanolobus</taxon>
    </lineage>
</organism>
<keyword evidence="6 11" id="KW-0479">Metal-binding</keyword>
<feature type="domain" description="Aminotransferase class V" evidence="12">
    <location>
        <begin position="4"/>
        <end position="368"/>
    </location>
</feature>
<dbReference type="AlphaFoldDB" id="A0A4E0Q7Y9"/>
<keyword evidence="5 11" id="KW-0808">Transferase</keyword>
<dbReference type="FunFam" id="3.40.640.10:FF:000003">
    <property type="entry name" value="Cysteine desulfurase IscS"/>
    <property type="match status" value="1"/>
</dbReference>
<evidence type="ECO:0000256" key="8">
    <source>
        <dbReference type="ARBA" id="ARBA00023004"/>
    </source>
</evidence>
<dbReference type="GO" id="GO:0046872">
    <property type="term" value="F:metal ion binding"/>
    <property type="evidence" value="ECO:0007669"/>
    <property type="project" value="UniProtKB-KW"/>
</dbReference>
<evidence type="ECO:0000259" key="12">
    <source>
        <dbReference type="Pfam" id="PF00266"/>
    </source>
</evidence>
<dbReference type="PANTHER" id="PTHR11601:SF34">
    <property type="entry name" value="CYSTEINE DESULFURASE"/>
    <property type="match status" value="1"/>
</dbReference>
<dbReference type="InterPro" id="IPR000192">
    <property type="entry name" value="Aminotrans_V_dom"/>
</dbReference>
<dbReference type="GO" id="GO:0031071">
    <property type="term" value="F:cysteine desulfurase activity"/>
    <property type="evidence" value="ECO:0007669"/>
    <property type="project" value="UniProtKB-EC"/>
</dbReference>
<evidence type="ECO:0000256" key="10">
    <source>
        <dbReference type="RuleBase" id="RU004504"/>
    </source>
</evidence>
<evidence type="ECO:0000313" key="13">
    <source>
        <dbReference type="EMBL" id="TGC11040.1"/>
    </source>
</evidence>
<evidence type="ECO:0000256" key="2">
    <source>
        <dbReference type="ARBA" id="ARBA00006490"/>
    </source>
</evidence>
<dbReference type="EC" id="2.8.1.7" evidence="4 11"/>
<dbReference type="PIRSF" id="PIRSF005572">
    <property type="entry name" value="NifS"/>
    <property type="match status" value="1"/>
</dbReference>
<dbReference type="InterPro" id="IPR015421">
    <property type="entry name" value="PyrdxlP-dep_Trfase_major"/>
</dbReference>
<comment type="cofactor">
    <cofactor evidence="1 10">
        <name>pyridoxal 5'-phosphate</name>
        <dbReference type="ChEBI" id="CHEBI:597326"/>
    </cofactor>
</comment>
<keyword evidence="7 11" id="KW-0663">Pyridoxal phosphate</keyword>
<dbReference type="OrthoDB" id="9577at2157"/>
<name>A0A4E0Q7Y9_9EURY</name>
<dbReference type="Gene3D" id="3.40.640.10">
    <property type="entry name" value="Type I PLP-dependent aspartate aminotransferase-like (Major domain)"/>
    <property type="match status" value="1"/>
</dbReference>
<sequence>MKRIYMDHSATTEVDPLVLDSMLPYFTEKFGNASSLHSFGQEAIEALSAARQQVADSIGAKANEIIFTSGGTESDNLAIRGVLAKKKNDTSRSQHIITSMIEHPAVLSTCSFLESIGYEVTYVPVDSEGVLDLDKLERSVRDDTSIISIMHANNEIGTIQPVKDIARIARDKDVYFHTDAVQSFGKIPVDVNEMGVDMLSISSHKIHGPKGAGVLYVREGTELEPFIFGGGHEQGLRPGTENIPGIVGLGKAMSLAKERLGHDPEHMLRLRDSLIDRIFDSLDDVRLNGHPTQRLPNNVNLSFRYVEGESLLMLLDVKGIAISTASACSSISKKESHVLSSIGLNADYIHGTIRISLGKDNTIEETDHVVQSLQESVGKLREMSAISKS</sequence>
<dbReference type="InterPro" id="IPR015424">
    <property type="entry name" value="PyrdxlP-dep_Trfase"/>
</dbReference>
<comment type="catalytic activity">
    <reaction evidence="11">
        <text>(sulfur carrier)-H + L-cysteine = (sulfur carrier)-SH + L-alanine</text>
        <dbReference type="Rhea" id="RHEA:43892"/>
        <dbReference type="Rhea" id="RHEA-COMP:14737"/>
        <dbReference type="Rhea" id="RHEA-COMP:14739"/>
        <dbReference type="ChEBI" id="CHEBI:29917"/>
        <dbReference type="ChEBI" id="CHEBI:35235"/>
        <dbReference type="ChEBI" id="CHEBI:57972"/>
        <dbReference type="ChEBI" id="CHEBI:64428"/>
        <dbReference type="EC" id="2.8.1.7"/>
    </reaction>
</comment>
<dbReference type="Proteomes" id="UP000297295">
    <property type="component" value="Unassembled WGS sequence"/>
</dbReference>
<evidence type="ECO:0000256" key="1">
    <source>
        <dbReference type="ARBA" id="ARBA00001933"/>
    </source>
</evidence>
<keyword evidence="14" id="KW-1185">Reference proteome</keyword>
<evidence type="ECO:0000313" key="14">
    <source>
        <dbReference type="Proteomes" id="UP000297295"/>
    </source>
</evidence>
<evidence type="ECO:0000256" key="4">
    <source>
        <dbReference type="ARBA" id="ARBA00012239"/>
    </source>
</evidence>
<protein>
    <recommendedName>
        <fullName evidence="4 11">Cysteine desulfurase</fullName>
        <ecNumber evidence="4 11">2.8.1.7</ecNumber>
    </recommendedName>
    <alternativeName>
        <fullName evidence="11">Nitrogenase metalloclusters biosynthesis protein NifS</fullName>
    </alternativeName>
</protein>
<comment type="function">
    <text evidence="11">Catalyzes the removal of elemental sulfur atoms from cysteine to produce alanine.</text>
</comment>
<dbReference type="InterPro" id="IPR016454">
    <property type="entry name" value="Cysteine_dSase"/>
</dbReference>
<dbReference type="InterPro" id="IPR020578">
    <property type="entry name" value="Aminotrans_V_PyrdxlP_BS"/>
</dbReference>
<accession>A0A4E0Q7Y9</accession>
<evidence type="ECO:0000256" key="7">
    <source>
        <dbReference type="ARBA" id="ARBA00022898"/>
    </source>
</evidence>
<dbReference type="PROSITE" id="PS00595">
    <property type="entry name" value="AA_TRANSFER_CLASS_5"/>
    <property type="match status" value="1"/>
</dbReference>
<evidence type="ECO:0000256" key="11">
    <source>
        <dbReference type="RuleBase" id="RU364075"/>
    </source>
</evidence>
<dbReference type="PANTHER" id="PTHR11601">
    <property type="entry name" value="CYSTEINE DESULFURYLASE FAMILY MEMBER"/>
    <property type="match status" value="1"/>
</dbReference>
<evidence type="ECO:0000256" key="6">
    <source>
        <dbReference type="ARBA" id="ARBA00022723"/>
    </source>
</evidence>
<gene>
    <name evidence="13" type="primary">nifS</name>
    <name evidence="13" type="ORF">CUN85_02500</name>
</gene>
<dbReference type="GO" id="GO:0030170">
    <property type="term" value="F:pyridoxal phosphate binding"/>
    <property type="evidence" value="ECO:0007669"/>
    <property type="project" value="InterPro"/>
</dbReference>
<evidence type="ECO:0000256" key="5">
    <source>
        <dbReference type="ARBA" id="ARBA00022679"/>
    </source>
</evidence>
<comment type="similarity">
    <text evidence="2 11">Belongs to the class-V pyridoxal-phosphate-dependent aminotransferase family. NifS/IscS subfamily.</text>
</comment>
<evidence type="ECO:0000256" key="9">
    <source>
        <dbReference type="ARBA" id="ARBA00023014"/>
    </source>
</evidence>
<dbReference type="SUPFAM" id="SSF53383">
    <property type="entry name" value="PLP-dependent transferases"/>
    <property type="match status" value="1"/>
</dbReference>
<dbReference type="GO" id="GO:0006520">
    <property type="term" value="P:amino acid metabolic process"/>
    <property type="evidence" value="ECO:0007669"/>
    <property type="project" value="InterPro"/>
</dbReference>
<dbReference type="NCBIfam" id="TIGR03402">
    <property type="entry name" value="FeS_nifS"/>
    <property type="match status" value="1"/>
</dbReference>
<dbReference type="Gene3D" id="3.90.1150.10">
    <property type="entry name" value="Aspartate Aminotransferase, domain 1"/>
    <property type="match status" value="1"/>
</dbReference>
<dbReference type="InterPro" id="IPR017772">
    <property type="entry name" value="Cys_deSase_NifS_bac/arc"/>
</dbReference>
<dbReference type="EMBL" id="PGGK01000002">
    <property type="protein sequence ID" value="TGC11040.1"/>
    <property type="molecule type" value="Genomic_DNA"/>
</dbReference>
<comment type="caution">
    <text evidence="13">The sequence shown here is derived from an EMBL/GenBank/DDBJ whole genome shotgun (WGS) entry which is preliminary data.</text>
</comment>
<keyword evidence="9 11" id="KW-0411">Iron-sulfur</keyword>
<dbReference type="GO" id="GO:0051536">
    <property type="term" value="F:iron-sulfur cluster binding"/>
    <property type="evidence" value="ECO:0007669"/>
    <property type="project" value="UniProtKB-KW"/>
</dbReference>
<keyword evidence="8 11" id="KW-0408">Iron</keyword>
<reference evidence="13 14" key="1">
    <citation type="submission" date="2017-11" db="EMBL/GenBank/DDBJ databases">
        <title>Isolation and Characterization of Methanogenic Archaea from Saline Meromictic Lake at Siberia.</title>
        <authorList>
            <person name="Shen Y."/>
            <person name="Huang H.-H."/>
            <person name="Lai M.-C."/>
            <person name="Chen S.-C."/>
        </authorList>
    </citation>
    <scope>NUCLEOTIDE SEQUENCE [LARGE SCALE GENOMIC DNA]</scope>
    <source>
        <strain evidence="13 14">SY-01</strain>
    </source>
</reference>
<dbReference type="Gene3D" id="1.10.260.50">
    <property type="match status" value="1"/>
</dbReference>
<proteinExistence type="inferred from homology"/>
<dbReference type="InterPro" id="IPR015422">
    <property type="entry name" value="PyrdxlP-dep_Trfase_small"/>
</dbReference>
<dbReference type="Pfam" id="PF00266">
    <property type="entry name" value="Aminotran_5"/>
    <property type="match status" value="1"/>
</dbReference>
<dbReference type="NCBIfam" id="NF002806">
    <property type="entry name" value="PRK02948.1"/>
    <property type="match status" value="1"/>
</dbReference>